<dbReference type="RefSeq" id="WP_009501982.1">
    <property type="nucleotide sequence ID" value="NZ_ANIN01000002.1"/>
</dbReference>
<keyword evidence="1" id="KW-0812">Transmembrane</keyword>
<dbReference type="STRING" id="1230338.MOMA_07681"/>
<dbReference type="PATRIC" id="fig|1230338.3.peg.1639"/>
<dbReference type="AlphaFoldDB" id="L2F5T3"/>
<protein>
    <submittedName>
        <fullName evidence="2">Uncharacterized protein</fullName>
    </submittedName>
</protein>
<keyword evidence="1" id="KW-1133">Transmembrane helix</keyword>
<feature type="transmembrane region" description="Helical" evidence="1">
    <location>
        <begin position="48"/>
        <end position="68"/>
    </location>
</feature>
<keyword evidence="3" id="KW-1185">Reference proteome</keyword>
<dbReference type="OrthoDB" id="8611964at2"/>
<organism evidence="2 3">
    <name type="scientific">Moraxella macacae 0408225</name>
    <dbReference type="NCBI Taxonomy" id="1230338"/>
    <lineage>
        <taxon>Bacteria</taxon>
        <taxon>Pseudomonadati</taxon>
        <taxon>Pseudomonadota</taxon>
        <taxon>Gammaproteobacteria</taxon>
        <taxon>Moraxellales</taxon>
        <taxon>Moraxellaceae</taxon>
        <taxon>Moraxella</taxon>
    </lineage>
</organism>
<gene>
    <name evidence="2" type="ORF">MOMA_07681</name>
</gene>
<comment type="caution">
    <text evidence="2">The sequence shown here is derived from an EMBL/GenBank/DDBJ whole genome shotgun (WGS) entry which is preliminary data.</text>
</comment>
<evidence type="ECO:0000313" key="3">
    <source>
        <dbReference type="Proteomes" id="UP000023795"/>
    </source>
</evidence>
<reference evidence="2 3" key="1">
    <citation type="journal article" date="2013" name="Genome Announc.">
        <title>Genome Sequence of Moraxella macacae 0408225, a Novel Bacterial Species Isolated from a Cynomolgus Macaque with Epistaxis.</title>
        <authorList>
            <person name="Ladner J.T."/>
            <person name="Whitehouse C.A."/>
            <person name="Koroleva G.I."/>
            <person name="Palacios G.F."/>
        </authorList>
    </citation>
    <scope>NUCLEOTIDE SEQUENCE [LARGE SCALE GENOMIC DNA]</scope>
    <source>
        <strain evidence="2 3">0408225</strain>
    </source>
</reference>
<keyword evidence="1" id="KW-0472">Membrane</keyword>
<name>L2F5T3_9GAMM</name>
<dbReference type="EMBL" id="ANIN01000002">
    <property type="protein sequence ID" value="ELA08424.1"/>
    <property type="molecule type" value="Genomic_DNA"/>
</dbReference>
<accession>L2F5T3</accession>
<evidence type="ECO:0000313" key="2">
    <source>
        <dbReference type="EMBL" id="ELA08424.1"/>
    </source>
</evidence>
<evidence type="ECO:0000256" key="1">
    <source>
        <dbReference type="SAM" id="Phobius"/>
    </source>
</evidence>
<dbReference type="Proteomes" id="UP000023795">
    <property type="component" value="Unassembled WGS sequence"/>
</dbReference>
<sequence>MLFWLCFTLLTNLFFVWVIFYQGADWLAKLDNLPIVNWLSQEYNAEQIKCYACILWIVWEFLLIYGFLNTAFREQFFDYIWFFG</sequence>
<proteinExistence type="predicted"/>